<comment type="caution">
    <text evidence="2">The sequence shown here is derived from an EMBL/GenBank/DDBJ whole genome shotgun (WGS) entry which is preliminary data.</text>
</comment>
<keyword evidence="1" id="KW-0175">Coiled coil</keyword>
<evidence type="ECO:0000313" key="3">
    <source>
        <dbReference type="Proteomes" id="UP000766609"/>
    </source>
</evidence>
<dbReference type="RefSeq" id="WP_222583434.1">
    <property type="nucleotide sequence ID" value="NZ_JAHVHP010000001.1"/>
</dbReference>
<organism evidence="2 3">
    <name type="scientific">Algoriphagus marincola</name>
    <dbReference type="NCBI Taxonomy" id="264027"/>
    <lineage>
        <taxon>Bacteria</taxon>
        <taxon>Pseudomonadati</taxon>
        <taxon>Bacteroidota</taxon>
        <taxon>Cytophagia</taxon>
        <taxon>Cytophagales</taxon>
        <taxon>Cyclobacteriaceae</taxon>
        <taxon>Algoriphagus</taxon>
    </lineage>
</organism>
<sequence length="163" mass="18586">MKSQTLFEITRDHLTILQLIEENDGLLDAESEKALQLNCESLHSKALTYVQLIRFCESEIERAKEAENQIQVFKKRKQAVIDRLKVSLEDAVKVFGPIETGFIKLSLRKSESVLIEDPEVIPPSYLIEKVSRVPNKTKIKTELRNGTEVPGASLLIKRSLQIR</sequence>
<evidence type="ECO:0000256" key="1">
    <source>
        <dbReference type="SAM" id="Coils"/>
    </source>
</evidence>
<dbReference type="Pfam" id="PF05565">
    <property type="entry name" value="Sipho_Gp157"/>
    <property type="match status" value="1"/>
</dbReference>
<accession>A0ABS7N2K2</accession>
<gene>
    <name evidence="2" type="ORF">KUV23_06055</name>
</gene>
<name>A0ABS7N2K2_9BACT</name>
<dbReference type="Proteomes" id="UP000766609">
    <property type="component" value="Unassembled WGS sequence"/>
</dbReference>
<protein>
    <submittedName>
        <fullName evidence="2">Siphovirus Gp157 family protein</fullName>
    </submittedName>
</protein>
<feature type="coiled-coil region" evidence="1">
    <location>
        <begin position="56"/>
        <end position="83"/>
    </location>
</feature>
<reference evidence="2 3" key="1">
    <citation type="submission" date="2021-06" db="EMBL/GenBank/DDBJ databases">
        <title>44 bacteria genomes isolated from Dapeng, Shenzhen.</title>
        <authorList>
            <person name="Zheng W."/>
            <person name="Yu S."/>
            <person name="Huang Y."/>
        </authorList>
    </citation>
    <scope>NUCLEOTIDE SEQUENCE [LARGE SCALE GENOMIC DNA]</scope>
    <source>
        <strain evidence="2 3">DP5N14-6</strain>
    </source>
</reference>
<keyword evidence="3" id="KW-1185">Reference proteome</keyword>
<dbReference type="InterPro" id="IPR008840">
    <property type="entry name" value="Sipho_Gp157"/>
</dbReference>
<evidence type="ECO:0000313" key="2">
    <source>
        <dbReference type="EMBL" id="MBY5950527.1"/>
    </source>
</evidence>
<proteinExistence type="predicted"/>
<dbReference type="EMBL" id="JAHVHP010000001">
    <property type="protein sequence ID" value="MBY5950527.1"/>
    <property type="molecule type" value="Genomic_DNA"/>
</dbReference>